<keyword evidence="1" id="KW-1134">Transmembrane beta strand</keyword>
<feature type="transmembrane region" description="Helical" evidence="2">
    <location>
        <begin position="87"/>
        <end position="112"/>
    </location>
</feature>
<sequence>MEYLLKVSAIVAIFYLSYKIFLQRETFFEQNRWFLLLGLVTAFLLPFLVIPIYVEASPLDFSNYVFETSPITENIEKPFNILDYLSLVYGLGVVFFSGRLLVQFTSLALVIFKNKAEKIGCFTYITTNKKVSPFSFFKWIVYNPDQFTDTELDQIITHEKVHANQIHSFDILLTHLSCIALWFNPFIWLYNKDLKQNLEFIADNIAATKTVCKKSYQYTLLKTSVPTHQLALSNNFYNSLIKKRIIMLHKSKSKQINQIKFALVIPALALFLMSFNTKEIIISPTSNNLVNALNANEHIEVIISKDFTNKDLENLKLKLKADGYTVKFKGIQRNADNKISAITIEVNSKKSNANYSIAGDETIKPIKISIHDGIISIGSGAITKEKRMVFELEDGETHETINNDAEKKVFILKSDKAEEDLETEEIIIKKGEADKKIHKVIRIKTNGKEENITLTDDEDESVNVKGAKETKIKIISTKKDLPLIILDGKEINQEDMDAIDPNSIEKVEVIKDEKATKLHGIKGKDGVILITSKNDSSKYTVKLTGEALYKIDGKEVKKADVDKLNSDNIESINVLKDESAIKKYGDKAKHGVVEITTKKK</sequence>
<protein>
    <submittedName>
        <fullName evidence="4">M56 family metallopeptidase</fullName>
    </submittedName>
</protein>
<dbReference type="InterPro" id="IPR008756">
    <property type="entry name" value="Peptidase_M56"/>
</dbReference>
<evidence type="ECO:0000259" key="3">
    <source>
        <dbReference type="Pfam" id="PF05569"/>
    </source>
</evidence>
<dbReference type="InterPro" id="IPR037066">
    <property type="entry name" value="Plug_dom_sf"/>
</dbReference>
<keyword evidence="5" id="KW-1185">Reference proteome</keyword>
<accession>A0ABW3BW23</accession>
<proteinExistence type="inferred from homology"/>
<dbReference type="InterPro" id="IPR052173">
    <property type="entry name" value="Beta-lactam_resp_regulator"/>
</dbReference>
<dbReference type="PANTHER" id="PTHR34978">
    <property type="entry name" value="POSSIBLE SENSOR-TRANSDUCER PROTEIN BLAR"/>
    <property type="match status" value="1"/>
</dbReference>
<dbReference type="CDD" id="cd07341">
    <property type="entry name" value="M56_BlaR1_MecR1_like"/>
    <property type="match status" value="1"/>
</dbReference>
<feature type="transmembrane region" description="Helical" evidence="2">
    <location>
        <begin position="34"/>
        <end position="54"/>
    </location>
</feature>
<reference evidence="5" key="1">
    <citation type="journal article" date="2019" name="Int. J. Syst. Evol. Microbiol.">
        <title>The Global Catalogue of Microorganisms (GCM) 10K type strain sequencing project: providing services to taxonomists for standard genome sequencing and annotation.</title>
        <authorList>
            <consortium name="The Broad Institute Genomics Platform"/>
            <consortium name="The Broad Institute Genome Sequencing Center for Infectious Disease"/>
            <person name="Wu L."/>
            <person name="Ma J."/>
        </authorList>
    </citation>
    <scope>NUCLEOTIDE SEQUENCE [LARGE SCALE GENOMIC DNA]</scope>
    <source>
        <strain evidence="5">CCUG 60529</strain>
    </source>
</reference>
<organism evidence="4 5">
    <name type="scientific">Mariniflexile aquimaris</name>
    <dbReference type="NCBI Taxonomy" id="881009"/>
    <lineage>
        <taxon>Bacteria</taxon>
        <taxon>Pseudomonadati</taxon>
        <taxon>Bacteroidota</taxon>
        <taxon>Flavobacteriia</taxon>
        <taxon>Flavobacteriales</taxon>
        <taxon>Flavobacteriaceae</taxon>
        <taxon>Mariniflexile</taxon>
    </lineage>
</organism>
<feature type="transmembrane region" description="Helical" evidence="2">
    <location>
        <begin position="6"/>
        <end position="22"/>
    </location>
</feature>
<dbReference type="PROSITE" id="PS52016">
    <property type="entry name" value="TONB_DEPENDENT_REC_3"/>
    <property type="match status" value="1"/>
</dbReference>
<gene>
    <name evidence="4" type="ORF">ACFQ0I_15195</name>
</gene>
<dbReference type="Pfam" id="PF05569">
    <property type="entry name" value="Peptidase_M56"/>
    <property type="match status" value="1"/>
</dbReference>
<name>A0ABW3BW23_9FLAO</name>
<keyword evidence="1 2" id="KW-0472">Membrane</keyword>
<comment type="subcellular location">
    <subcellularLocation>
        <location evidence="1">Cell outer membrane</location>
        <topology evidence="1">Multi-pass membrane protein</topology>
    </subcellularLocation>
</comment>
<evidence type="ECO:0000256" key="2">
    <source>
        <dbReference type="SAM" id="Phobius"/>
    </source>
</evidence>
<dbReference type="Proteomes" id="UP001597011">
    <property type="component" value="Unassembled WGS sequence"/>
</dbReference>
<evidence type="ECO:0000313" key="4">
    <source>
        <dbReference type="EMBL" id="MFD0837123.1"/>
    </source>
</evidence>
<dbReference type="InterPro" id="IPR039426">
    <property type="entry name" value="TonB-dep_rcpt-like"/>
</dbReference>
<comment type="caution">
    <text evidence="4">The sequence shown here is derived from an EMBL/GenBank/DDBJ whole genome shotgun (WGS) entry which is preliminary data.</text>
</comment>
<keyword evidence="1" id="KW-0998">Cell outer membrane</keyword>
<dbReference type="Gene3D" id="2.170.130.10">
    <property type="entry name" value="TonB-dependent receptor, plug domain"/>
    <property type="match status" value="2"/>
</dbReference>
<keyword evidence="1 2" id="KW-0812">Transmembrane</keyword>
<dbReference type="PANTHER" id="PTHR34978:SF3">
    <property type="entry name" value="SLR0241 PROTEIN"/>
    <property type="match status" value="1"/>
</dbReference>
<keyword evidence="1" id="KW-0813">Transport</keyword>
<evidence type="ECO:0000256" key="1">
    <source>
        <dbReference type="PROSITE-ProRule" id="PRU01360"/>
    </source>
</evidence>
<dbReference type="EMBL" id="JBHTIB010000015">
    <property type="protein sequence ID" value="MFD0837123.1"/>
    <property type="molecule type" value="Genomic_DNA"/>
</dbReference>
<dbReference type="RefSeq" id="WP_379943711.1">
    <property type="nucleotide sequence ID" value="NZ_JBHTIB010000015.1"/>
</dbReference>
<evidence type="ECO:0000313" key="5">
    <source>
        <dbReference type="Proteomes" id="UP001597011"/>
    </source>
</evidence>
<comment type="similarity">
    <text evidence="1">Belongs to the TonB-dependent receptor family.</text>
</comment>
<keyword evidence="2" id="KW-1133">Transmembrane helix</keyword>
<dbReference type="SUPFAM" id="SSF56935">
    <property type="entry name" value="Porins"/>
    <property type="match status" value="1"/>
</dbReference>
<feature type="domain" description="Peptidase M56" evidence="3">
    <location>
        <begin position="144"/>
        <end position="248"/>
    </location>
</feature>